<feature type="compositionally biased region" description="Gly residues" evidence="1">
    <location>
        <begin position="164"/>
        <end position="173"/>
    </location>
</feature>
<sequence>MGGPHDPEDAAGPARTPEERHREHEEHDLRVLAGADFPFYAAAGGPAGRDCLAGYEVLDGRLRWVELRSGDWTSPQGPHVTVRTQRTADPADPARALPLPELEDAVEDERDRVYDQLDIDEGDGPGLTRALRGWISVDGEPCPVEIHEDVRPPGPDGTDPAGGAPAGAGGQRRGGAAAPAPAGGLPPGGVELRRVGDAAPFVSGGTAQARELAARQWRRAVPVEERELPPAAGLEAHRAVVEHGIQEAIAMEAQLCARRTGRIPRRLRGEAGAECWESAVRQQMRLASESRREAVEAVSALVNQLTWLAQRTDWLVGTAEGEAAVAESVRYTVFASEVPSLAAQLAWARLWAGGTPDGPDGAEEAWLAAWEDWRTLRRD</sequence>
<dbReference type="EMBL" id="BAAALD010000004">
    <property type="protein sequence ID" value="GAA1070961.1"/>
    <property type="molecule type" value="Genomic_DNA"/>
</dbReference>
<dbReference type="Proteomes" id="UP001499987">
    <property type="component" value="Unassembled WGS sequence"/>
</dbReference>
<evidence type="ECO:0000313" key="3">
    <source>
        <dbReference type="Proteomes" id="UP001499987"/>
    </source>
</evidence>
<gene>
    <name evidence="2" type="ORF">GCM10009663_07520</name>
</gene>
<keyword evidence="3" id="KW-1185">Reference proteome</keyword>
<feature type="compositionally biased region" description="Low complexity" evidence="1">
    <location>
        <begin position="174"/>
        <end position="183"/>
    </location>
</feature>
<proteinExistence type="predicted"/>
<protein>
    <submittedName>
        <fullName evidence="2">Uncharacterized protein</fullName>
    </submittedName>
</protein>
<feature type="region of interest" description="Disordered" evidence="1">
    <location>
        <begin position="143"/>
        <end position="191"/>
    </location>
</feature>
<name>A0ABP4DUE5_9ACTN</name>
<reference evidence="3" key="1">
    <citation type="journal article" date="2019" name="Int. J. Syst. Evol. Microbiol.">
        <title>The Global Catalogue of Microorganisms (GCM) 10K type strain sequencing project: providing services to taxonomists for standard genome sequencing and annotation.</title>
        <authorList>
            <consortium name="The Broad Institute Genomics Platform"/>
            <consortium name="The Broad Institute Genome Sequencing Center for Infectious Disease"/>
            <person name="Wu L."/>
            <person name="Ma J."/>
        </authorList>
    </citation>
    <scope>NUCLEOTIDE SEQUENCE [LARGE SCALE GENOMIC DNA]</scope>
    <source>
        <strain evidence="3">JCM 13002</strain>
    </source>
</reference>
<evidence type="ECO:0000256" key="1">
    <source>
        <dbReference type="SAM" id="MobiDB-lite"/>
    </source>
</evidence>
<feature type="region of interest" description="Disordered" evidence="1">
    <location>
        <begin position="1"/>
        <end position="27"/>
    </location>
</feature>
<organism evidence="2 3">
    <name type="scientific">Kitasatospora arboriphila</name>
    <dbReference type="NCBI Taxonomy" id="258052"/>
    <lineage>
        <taxon>Bacteria</taxon>
        <taxon>Bacillati</taxon>
        <taxon>Actinomycetota</taxon>
        <taxon>Actinomycetes</taxon>
        <taxon>Kitasatosporales</taxon>
        <taxon>Streptomycetaceae</taxon>
        <taxon>Kitasatospora</taxon>
    </lineage>
</organism>
<feature type="region of interest" description="Disordered" evidence="1">
    <location>
        <begin position="73"/>
        <end position="95"/>
    </location>
</feature>
<feature type="compositionally biased region" description="Basic and acidic residues" evidence="1">
    <location>
        <begin position="16"/>
        <end position="27"/>
    </location>
</feature>
<accession>A0ABP4DUE5</accession>
<evidence type="ECO:0000313" key="2">
    <source>
        <dbReference type="EMBL" id="GAA1070961.1"/>
    </source>
</evidence>
<comment type="caution">
    <text evidence="2">The sequence shown here is derived from an EMBL/GenBank/DDBJ whole genome shotgun (WGS) entry which is preliminary data.</text>
</comment>
<feature type="compositionally biased region" description="Polar residues" evidence="1">
    <location>
        <begin position="73"/>
        <end position="87"/>
    </location>
</feature>